<evidence type="ECO:0000256" key="4">
    <source>
        <dbReference type="ARBA" id="ARBA00023139"/>
    </source>
</evidence>
<dbReference type="Pfam" id="PF01547">
    <property type="entry name" value="SBP_bac_1"/>
    <property type="match status" value="1"/>
</dbReference>
<keyword evidence="2 7" id="KW-0732">Signal</keyword>
<accession>A0A7X3MJS8</accession>
<evidence type="ECO:0000256" key="1">
    <source>
        <dbReference type="ARBA" id="ARBA00022475"/>
    </source>
</evidence>
<feature type="chain" id="PRO_5030796553" evidence="7">
    <location>
        <begin position="20"/>
        <end position="442"/>
    </location>
</feature>
<evidence type="ECO:0000256" key="2">
    <source>
        <dbReference type="ARBA" id="ARBA00022729"/>
    </source>
</evidence>
<evidence type="ECO:0000256" key="5">
    <source>
        <dbReference type="ARBA" id="ARBA00023288"/>
    </source>
</evidence>
<proteinExistence type="predicted"/>
<sequence>MKRKWLSVLLCASMVAALAAGCGSDAGGGSDSGSGSGETKSESSDGKTTLTFWCHENEPWVKSYKEMAKKFEDANPDYKVEVQDYPFKVYNDKIQTALTSSTAGPDIVAVWGGTAPSFIESDALAEVPEDMVKELEEDYLAPTLGIYQKEGKYYGVPMEFNLEYGGMIVNKKLFGDTPYPKTWEDLRKISGEVSKKNGDIVEMKGFEMMDTDSLICNYLAMLLQQGGQYLKDDGSIDFATPEGVKAMEEILDMYNNGECDLENLTAGEYCYNDVYQDKGYMASVGSWAIGEGSGSYDLTYGEDYEYVPVPQYGEQMAFASETGWGIIIPENGANKEAAWEFVKFFSEPENLVQHNIACNQLPPRKSLLDSEEYKEAMPNVAFLLDILPSGQWMGPYNTSDMREIFNQMFIDLCQSDSPDVEGALKDASAQITEGCQISYSMK</sequence>
<name>A0A7X3MJS8_9FIRM</name>
<evidence type="ECO:0000313" key="8">
    <source>
        <dbReference type="EMBL" id="MXP77706.1"/>
    </source>
</evidence>
<feature type="signal peptide" evidence="7">
    <location>
        <begin position="1"/>
        <end position="19"/>
    </location>
</feature>
<dbReference type="InterPro" id="IPR050490">
    <property type="entry name" value="Bact_solute-bd_prot1"/>
</dbReference>
<dbReference type="CDD" id="cd14748">
    <property type="entry name" value="PBP2_UgpB"/>
    <property type="match status" value="1"/>
</dbReference>
<dbReference type="PANTHER" id="PTHR43649">
    <property type="entry name" value="ARABINOSE-BINDING PROTEIN-RELATED"/>
    <property type="match status" value="1"/>
</dbReference>
<dbReference type="Proteomes" id="UP000460412">
    <property type="component" value="Unassembled WGS sequence"/>
</dbReference>
<evidence type="ECO:0000313" key="9">
    <source>
        <dbReference type="Proteomes" id="UP000460412"/>
    </source>
</evidence>
<organism evidence="8 9">
    <name type="scientific">Sporofaciens musculi</name>
    <dbReference type="NCBI Taxonomy" id="2681861"/>
    <lineage>
        <taxon>Bacteria</taxon>
        <taxon>Bacillati</taxon>
        <taxon>Bacillota</taxon>
        <taxon>Clostridia</taxon>
        <taxon>Lachnospirales</taxon>
        <taxon>Lachnospiraceae</taxon>
        <taxon>Sporofaciens</taxon>
    </lineage>
</organism>
<dbReference type="PROSITE" id="PS51257">
    <property type="entry name" value="PROKAR_LIPOPROTEIN"/>
    <property type="match status" value="1"/>
</dbReference>
<gene>
    <name evidence="8" type="ORF">GN277_20835</name>
</gene>
<feature type="region of interest" description="Disordered" evidence="6">
    <location>
        <begin position="26"/>
        <end position="47"/>
    </location>
</feature>
<keyword evidence="4" id="KW-0564">Palmitate</keyword>
<dbReference type="Gene3D" id="3.40.190.10">
    <property type="entry name" value="Periplasmic binding protein-like II"/>
    <property type="match status" value="1"/>
</dbReference>
<dbReference type="SUPFAM" id="SSF53850">
    <property type="entry name" value="Periplasmic binding protein-like II"/>
    <property type="match status" value="1"/>
</dbReference>
<dbReference type="PANTHER" id="PTHR43649:SF33">
    <property type="entry name" value="POLYGALACTURONAN_RHAMNOGALACTURONAN-BINDING PROTEIN YTCQ"/>
    <property type="match status" value="1"/>
</dbReference>
<keyword evidence="9" id="KW-1185">Reference proteome</keyword>
<keyword evidence="5" id="KW-0449">Lipoprotein</keyword>
<keyword evidence="3" id="KW-0472">Membrane</keyword>
<evidence type="ECO:0000256" key="3">
    <source>
        <dbReference type="ARBA" id="ARBA00023136"/>
    </source>
</evidence>
<comment type="caution">
    <text evidence="8">The sequence shown here is derived from an EMBL/GenBank/DDBJ whole genome shotgun (WGS) entry which is preliminary data.</text>
</comment>
<dbReference type="RefSeq" id="WP_159753232.1">
    <property type="nucleotide sequence ID" value="NZ_WUQX01000001.1"/>
</dbReference>
<keyword evidence="1" id="KW-1003">Cell membrane</keyword>
<dbReference type="EMBL" id="WUQX01000001">
    <property type="protein sequence ID" value="MXP77706.1"/>
    <property type="molecule type" value="Genomic_DNA"/>
</dbReference>
<reference evidence="8 9" key="1">
    <citation type="submission" date="2019-12" db="EMBL/GenBank/DDBJ databases">
        <title>Sporaefaciens musculi gen. nov., sp. nov., a novel bacterium isolated from the caecum of an obese mouse.</title>
        <authorList>
            <person name="Rasmussen T.S."/>
            <person name="Streidl T."/>
            <person name="Hitch T.C.A."/>
            <person name="Wortmann E."/>
            <person name="Deptula P."/>
            <person name="Hansen M."/>
            <person name="Nielsen D.S."/>
            <person name="Clavel T."/>
            <person name="Vogensen F.K."/>
        </authorList>
    </citation>
    <scope>NUCLEOTIDE SEQUENCE [LARGE SCALE GENOMIC DNA]</scope>
    <source>
        <strain evidence="8 9">WCA-9-b2</strain>
    </source>
</reference>
<dbReference type="AlphaFoldDB" id="A0A7X3MJS8"/>
<evidence type="ECO:0000256" key="6">
    <source>
        <dbReference type="SAM" id="MobiDB-lite"/>
    </source>
</evidence>
<evidence type="ECO:0000256" key="7">
    <source>
        <dbReference type="SAM" id="SignalP"/>
    </source>
</evidence>
<feature type="compositionally biased region" description="Gly residues" evidence="6">
    <location>
        <begin position="26"/>
        <end position="36"/>
    </location>
</feature>
<dbReference type="InterPro" id="IPR006059">
    <property type="entry name" value="SBP"/>
</dbReference>
<protein>
    <submittedName>
        <fullName evidence="8">Extracellular solute-binding protein</fullName>
    </submittedName>
</protein>